<evidence type="ECO:0000313" key="3">
    <source>
        <dbReference type="EMBL" id="MFC5380861.1"/>
    </source>
</evidence>
<evidence type="ECO:0000256" key="1">
    <source>
        <dbReference type="ARBA" id="ARBA00006817"/>
    </source>
</evidence>
<dbReference type="Pfam" id="PF08327">
    <property type="entry name" value="AHSA1"/>
    <property type="match status" value="1"/>
</dbReference>
<dbReference type="RefSeq" id="WP_340267515.1">
    <property type="nucleotide sequence ID" value="NZ_JBBEOG010000002.1"/>
</dbReference>
<name>A0ABW0GPW5_9MICO</name>
<sequence length="167" mass="17462">MSTTTTAAPAPSTSATATVRLAYAVRAEPEAVWQALVDGSVTPAYYYGFEAHFPALQAGAAYRYTAGGGDMITGVVEDVELGRRLVLTFDGVWAPDIAELPTSRVTFEVVEPFMPMPGVTVLRCTHEGLPAGAAADHLEIGWVAILSGLKTLLETGQPLVAAPGGTR</sequence>
<dbReference type="Gene3D" id="3.30.530.20">
    <property type="match status" value="1"/>
</dbReference>
<dbReference type="InterPro" id="IPR013538">
    <property type="entry name" value="ASHA1/2-like_C"/>
</dbReference>
<feature type="domain" description="Activator of Hsp90 ATPase homologue 1/2-like C-terminal" evidence="2">
    <location>
        <begin position="27"/>
        <end position="154"/>
    </location>
</feature>
<proteinExistence type="inferred from homology"/>
<dbReference type="InterPro" id="IPR023393">
    <property type="entry name" value="START-like_dom_sf"/>
</dbReference>
<accession>A0ABW0GPW5</accession>
<comment type="similarity">
    <text evidence="1">Belongs to the AHA1 family.</text>
</comment>
<comment type="caution">
    <text evidence="3">The sequence shown here is derived from an EMBL/GenBank/DDBJ whole genome shotgun (WGS) entry which is preliminary data.</text>
</comment>
<organism evidence="3 4">
    <name type="scientific">Aquipuribacter nitratireducens</name>
    <dbReference type="NCBI Taxonomy" id="650104"/>
    <lineage>
        <taxon>Bacteria</taxon>
        <taxon>Bacillati</taxon>
        <taxon>Actinomycetota</taxon>
        <taxon>Actinomycetes</taxon>
        <taxon>Micrococcales</taxon>
        <taxon>Intrasporangiaceae</taxon>
        <taxon>Aquipuribacter</taxon>
    </lineage>
</organism>
<gene>
    <name evidence="3" type="ORF">ACFPJ6_08665</name>
</gene>
<keyword evidence="4" id="KW-1185">Reference proteome</keyword>
<reference evidence="4" key="1">
    <citation type="journal article" date="2019" name="Int. J. Syst. Evol. Microbiol.">
        <title>The Global Catalogue of Microorganisms (GCM) 10K type strain sequencing project: providing services to taxonomists for standard genome sequencing and annotation.</title>
        <authorList>
            <consortium name="The Broad Institute Genomics Platform"/>
            <consortium name="The Broad Institute Genome Sequencing Center for Infectious Disease"/>
            <person name="Wu L."/>
            <person name="Ma J."/>
        </authorList>
    </citation>
    <scope>NUCLEOTIDE SEQUENCE [LARGE SCALE GENOMIC DNA]</scope>
    <source>
        <strain evidence="4">CCUG 43114</strain>
    </source>
</reference>
<dbReference type="SUPFAM" id="SSF55961">
    <property type="entry name" value="Bet v1-like"/>
    <property type="match status" value="1"/>
</dbReference>
<evidence type="ECO:0000259" key="2">
    <source>
        <dbReference type="Pfam" id="PF08327"/>
    </source>
</evidence>
<evidence type="ECO:0000313" key="4">
    <source>
        <dbReference type="Proteomes" id="UP001596122"/>
    </source>
</evidence>
<protein>
    <submittedName>
        <fullName evidence="3">SRPBCC domain-containing protein</fullName>
    </submittedName>
</protein>
<dbReference type="Proteomes" id="UP001596122">
    <property type="component" value="Unassembled WGS sequence"/>
</dbReference>
<dbReference type="EMBL" id="JBHSLD010000007">
    <property type="protein sequence ID" value="MFC5380861.1"/>
    <property type="molecule type" value="Genomic_DNA"/>
</dbReference>